<dbReference type="RefSeq" id="WP_369746022.1">
    <property type="nucleotide sequence ID" value="NZ_CP165735.1"/>
</dbReference>
<dbReference type="GO" id="GO:0043200">
    <property type="term" value="P:response to amino acid"/>
    <property type="evidence" value="ECO:0007669"/>
    <property type="project" value="TreeGrafter"/>
</dbReference>
<evidence type="ECO:0000259" key="4">
    <source>
        <dbReference type="PROSITE" id="PS50956"/>
    </source>
</evidence>
<feature type="domain" description="HTH asnC-type" evidence="4">
    <location>
        <begin position="19"/>
        <end position="80"/>
    </location>
</feature>
<dbReference type="Gene3D" id="1.10.10.10">
    <property type="entry name" value="Winged helix-like DNA-binding domain superfamily/Winged helix DNA-binding domain"/>
    <property type="match status" value="1"/>
</dbReference>
<keyword evidence="2" id="KW-0238">DNA-binding</keyword>
<evidence type="ECO:0000256" key="2">
    <source>
        <dbReference type="ARBA" id="ARBA00023125"/>
    </source>
</evidence>
<dbReference type="SUPFAM" id="SSF54909">
    <property type="entry name" value="Dimeric alpha+beta barrel"/>
    <property type="match status" value="1"/>
</dbReference>
<dbReference type="Gene3D" id="3.30.70.920">
    <property type="match status" value="1"/>
</dbReference>
<dbReference type="PANTHER" id="PTHR30154:SF54">
    <property type="entry name" value="POSSIBLE TRANSCRIPTIONAL REGULATORY PROTEIN (PROBABLY LRP_ASNC-FAMILY)"/>
    <property type="match status" value="1"/>
</dbReference>
<organism evidence="5">
    <name type="scientific">Paenarthrobacter sp. AMU7</name>
    <dbReference type="NCBI Taxonomy" id="3162492"/>
    <lineage>
        <taxon>Bacteria</taxon>
        <taxon>Bacillati</taxon>
        <taxon>Actinomycetota</taxon>
        <taxon>Actinomycetes</taxon>
        <taxon>Micrococcales</taxon>
        <taxon>Micrococcaceae</taxon>
        <taxon>Paenarthrobacter</taxon>
    </lineage>
</organism>
<dbReference type="PANTHER" id="PTHR30154">
    <property type="entry name" value="LEUCINE-RESPONSIVE REGULATORY PROTEIN"/>
    <property type="match status" value="1"/>
</dbReference>
<reference evidence="5" key="1">
    <citation type="submission" date="2024-07" db="EMBL/GenBank/DDBJ databases">
        <authorList>
            <person name="Li J."/>
            <person name="Wei H."/>
            <person name="Ma J."/>
        </authorList>
    </citation>
    <scope>NUCLEOTIDE SEQUENCE</scope>
    <source>
        <strain evidence="5">AMU7</strain>
    </source>
</reference>
<keyword evidence="3" id="KW-0804">Transcription</keyword>
<evidence type="ECO:0000313" key="5">
    <source>
        <dbReference type="EMBL" id="XDV72436.1"/>
    </source>
</evidence>
<dbReference type="SMART" id="SM00344">
    <property type="entry name" value="HTH_ASNC"/>
    <property type="match status" value="1"/>
</dbReference>
<evidence type="ECO:0000256" key="1">
    <source>
        <dbReference type="ARBA" id="ARBA00023015"/>
    </source>
</evidence>
<dbReference type="SUPFAM" id="SSF46785">
    <property type="entry name" value="Winged helix' DNA-binding domain"/>
    <property type="match status" value="1"/>
</dbReference>
<accession>A0AB39YRE5</accession>
<dbReference type="AlphaFoldDB" id="A0AB39YRE5"/>
<protein>
    <submittedName>
        <fullName evidence="5">Lrp/AsnC family transcriptional regulator</fullName>
    </submittedName>
</protein>
<dbReference type="GO" id="GO:0005829">
    <property type="term" value="C:cytosol"/>
    <property type="evidence" value="ECO:0007669"/>
    <property type="project" value="TreeGrafter"/>
</dbReference>
<dbReference type="CDD" id="cd00090">
    <property type="entry name" value="HTH_ARSR"/>
    <property type="match status" value="1"/>
</dbReference>
<dbReference type="EMBL" id="CP165735">
    <property type="protein sequence ID" value="XDV72436.1"/>
    <property type="molecule type" value="Genomic_DNA"/>
</dbReference>
<dbReference type="InterPro" id="IPR000485">
    <property type="entry name" value="AsnC-type_HTH_dom"/>
</dbReference>
<proteinExistence type="predicted"/>
<gene>
    <name evidence="5" type="ORF">ABQM86_04445</name>
</gene>
<dbReference type="InterPro" id="IPR011008">
    <property type="entry name" value="Dimeric_a/b-barrel"/>
</dbReference>
<name>A0AB39YRE5_9MICC</name>
<dbReference type="Pfam" id="PF01037">
    <property type="entry name" value="AsnC_trans_reg"/>
    <property type="match status" value="1"/>
</dbReference>
<dbReference type="InterPro" id="IPR019887">
    <property type="entry name" value="Tscrpt_reg_AsnC/Lrp_C"/>
</dbReference>
<dbReference type="InterPro" id="IPR036388">
    <property type="entry name" value="WH-like_DNA-bd_sf"/>
</dbReference>
<dbReference type="InterPro" id="IPR019888">
    <property type="entry name" value="Tscrpt_reg_AsnC-like"/>
</dbReference>
<dbReference type="GO" id="GO:0043565">
    <property type="term" value="F:sequence-specific DNA binding"/>
    <property type="evidence" value="ECO:0007669"/>
    <property type="project" value="InterPro"/>
</dbReference>
<sequence length="164" mass="17849">MSDSPTARTWGAVPNRVRLDETDRLILKELMADARIPNNVLASKAGIAPSTCLGRVRALRDAGIIRGFHASVDLEALGFLVYALISVRVNPQARNKMLAIVQRLRALPNVQSVFLLAGDQDFLMHVACGTPKELRDFIAVHLASDPAIANTQTNLVFDHLTPGD</sequence>
<dbReference type="PROSITE" id="PS50956">
    <property type="entry name" value="HTH_ASNC_2"/>
    <property type="match status" value="1"/>
</dbReference>
<evidence type="ECO:0000256" key="3">
    <source>
        <dbReference type="ARBA" id="ARBA00023163"/>
    </source>
</evidence>
<dbReference type="PRINTS" id="PR00033">
    <property type="entry name" value="HTHASNC"/>
</dbReference>
<keyword evidence="1" id="KW-0805">Transcription regulation</keyword>
<dbReference type="Pfam" id="PF13412">
    <property type="entry name" value="HTH_24"/>
    <property type="match status" value="1"/>
</dbReference>
<dbReference type="InterPro" id="IPR036390">
    <property type="entry name" value="WH_DNA-bd_sf"/>
</dbReference>
<dbReference type="InterPro" id="IPR011991">
    <property type="entry name" value="ArsR-like_HTH"/>
</dbReference>